<name>A0A232F8Z1_9HYME</name>
<comment type="caution">
    <text evidence="1">The sequence shown here is derived from an EMBL/GenBank/DDBJ whole genome shotgun (WGS) entry which is preliminary data.</text>
</comment>
<accession>A0A232F8Z1</accession>
<protein>
    <submittedName>
        <fullName evidence="1">Uncharacterized protein</fullName>
    </submittedName>
</protein>
<keyword evidence="2" id="KW-1185">Reference proteome</keyword>
<gene>
    <name evidence="1" type="ORF">TSAR_008447</name>
</gene>
<dbReference type="EMBL" id="NNAY01000688">
    <property type="protein sequence ID" value="OXU26960.1"/>
    <property type="molecule type" value="Genomic_DNA"/>
</dbReference>
<reference evidence="1 2" key="1">
    <citation type="journal article" date="2017" name="Curr. Biol.">
        <title>The Evolution of Venom by Co-option of Single-Copy Genes.</title>
        <authorList>
            <person name="Martinson E.O."/>
            <person name="Mrinalini"/>
            <person name="Kelkar Y.D."/>
            <person name="Chang C.H."/>
            <person name="Werren J.H."/>
        </authorList>
    </citation>
    <scope>NUCLEOTIDE SEQUENCE [LARGE SCALE GENOMIC DNA]</scope>
    <source>
        <strain evidence="1 2">Alberta</strain>
        <tissue evidence="1">Whole body</tissue>
    </source>
</reference>
<dbReference type="AlphaFoldDB" id="A0A232F8Z1"/>
<evidence type="ECO:0000313" key="2">
    <source>
        <dbReference type="Proteomes" id="UP000215335"/>
    </source>
</evidence>
<dbReference type="Proteomes" id="UP000215335">
    <property type="component" value="Unassembled WGS sequence"/>
</dbReference>
<organism evidence="1 2">
    <name type="scientific">Trichomalopsis sarcophagae</name>
    <dbReference type="NCBI Taxonomy" id="543379"/>
    <lineage>
        <taxon>Eukaryota</taxon>
        <taxon>Metazoa</taxon>
        <taxon>Ecdysozoa</taxon>
        <taxon>Arthropoda</taxon>
        <taxon>Hexapoda</taxon>
        <taxon>Insecta</taxon>
        <taxon>Pterygota</taxon>
        <taxon>Neoptera</taxon>
        <taxon>Endopterygota</taxon>
        <taxon>Hymenoptera</taxon>
        <taxon>Apocrita</taxon>
        <taxon>Proctotrupomorpha</taxon>
        <taxon>Chalcidoidea</taxon>
        <taxon>Pteromalidae</taxon>
        <taxon>Pteromalinae</taxon>
        <taxon>Trichomalopsis</taxon>
    </lineage>
</organism>
<proteinExistence type="predicted"/>
<sequence length="46" mass="5131">MLTEAQPRLLAPLRQFLLFLGLDSLCSNDAPSRARAGAMEERKITE</sequence>
<evidence type="ECO:0000313" key="1">
    <source>
        <dbReference type="EMBL" id="OXU26960.1"/>
    </source>
</evidence>